<dbReference type="OrthoDB" id="1654884at2759"/>
<dbReference type="GO" id="GO:0005840">
    <property type="term" value="C:ribosome"/>
    <property type="evidence" value="ECO:0007669"/>
    <property type="project" value="UniProtKB-KW"/>
</dbReference>
<accession>A0A1B2JJ07</accession>
<dbReference type="GO" id="GO:0003735">
    <property type="term" value="F:structural constituent of ribosome"/>
    <property type="evidence" value="ECO:0007669"/>
    <property type="project" value="InterPro"/>
</dbReference>
<evidence type="ECO:0000256" key="3">
    <source>
        <dbReference type="ARBA" id="ARBA00022980"/>
    </source>
</evidence>
<name>A0A1B2JJ07_PICPA</name>
<comment type="function">
    <text evidence="6">Component of the mitochondrial ribosome (mitoribosome), a dedicated translation machinery responsible for the synthesis of mitochondrial genome-encoded proteins, including at least some of the essential transmembrane subunits of the mitochondrial respiratory chain. The mitoribosomes are attached to the mitochondrial inner membrane and translation products are cotranslationally integrated into the membrane.</text>
</comment>
<dbReference type="Gene3D" id="3.30.420.80">
    <property type="entry name" value="Ribosomal protein S11"/>
    <property type="match status" value="1"/>
</dbReference>
<dbReference type="Proteomes" id="UP000094565">
    <property type="component" value="Chromosome 4"/>
</dbReference>
<evidence type="ECO:0000313" key="9">
    <source>
        <dbReference type="Proteomes" id="UP000094565"/>
    </source>
</evidence>
<dbReference type="SUPFAM" id="SSF53137">
    <property type="entry name" value="Translational machinery components"/>
    <property type="match status" value="1"/>
</dbReference>
<gene>
    <name evidence="8" type="primary">MRPS18</name>
    <name evidence="8" type="ORF">ATY40_BA7504494</name>
</gene>
<dbReference type="InterPro" id="IPR036967">
    <property type="entry name" value="Ribosomal_uS11_sf"/>
</dbReference>
<keyword evidence="5" id="KW-0687">Ribonucleoprotein</keyword>
<dbReference type="HAMAP" id="MF_01310">
    <property type="entry name" value="Ribosomal_uS11"/>
    <property type="match status" value="1"/>
</dbReference>
<proteinExistence type="inferred from homology"/>
<protein>
    <recommendedName>
        <fullName evidence="7">Small ribosomal subunit protein uS11m</fullName>
    </recommendedName>
</protein>
<dbReference type="EMBL" id="CP014587">
    <property type="protein sequence ID" value="ANZ77963.1"/>
    <property type="molecule type" value="Genomic_DNA"/>
</dbReference>
<reference evidence="8 9" key="1">
    <citation type="submission" date="2016-02" db="EMBL/GenBank/DDBJ databases">
        <title>Comparative genomic and transcriptomic foundation for Pichia pastoris.</title>
        <authorList>
            <person name="Love K.R."/>
            <person name="Shah K.A."/>
            <person name="Whittaker C.A."/>
            <person name="Wu J."/>
            <person name="Bartlett M.C."/>
            <person name="Ma D."/>
            <person name="Leeson R.L."/>
            <person name="Priest M."/>
            <person name="Young S.K."/>
            <person name="Love J.C."/>
        </authorList>
    </citation>
    <scope>NUCLEOTIDE SEQUENCE [LARGE SCALE GENOMIC DNA]</scope>
    <source>
        <strain evidence="8 9">ATCC 28485</strain>
    </source>
</reference>
<keyword evidence="3" id="KW-0689">Ribosomal protein</keyword>
<keyword evidence="4" id="KW-0496">Mitochondrion</keyword>
<dbReference type="PANTHER" id="PTHR11759">
    <property type="entry name" value="40S RIBOSOMAL PROTEIN S14/30S RIBOSOMAL PROTEIN S11"/>
    <property type="match status" value="1"/>
</dbReference>
<comment type="similarity">
    <text evidence="2">Belongs to the universal ribosomal protein uS11 family.</text>
</comment>
<evidence type="ECO:0000256" key="6">
    <source>
        <dbReference type="ARBA" id="ARBA00037226"/>
    </source>
</evidence>
<evidence type="ECO:0000256" key="5">
    <source>
        <dbReference type="ARBA" id="ARBA00023274"/>
    </source>
</evidence>
<dbReference type="GO" id="GO:1990904">
    <property type="term" value="C:ribonucleoprotein complex"/>
    <property type="evidence" value="ECO:0007669"/>
    <property type="project" value="UniProtKB-KW"/>
</dbReference>
<comment type="subcellular location">
    <subcellularLocation>
        <location evidence="1">Mitochondrion</location>
    </subcellularLocation>
</comment>
<dbReference type="GO" id="GO:0006412">
    <property type="term" value="P:translation"/>
    <property type="evidence" value="ECO:0007669"/>
    <property type="project" value="InterPro"/>
</dbReference>
<evidence type="ECO:0000256" key="4">
    <source>
        <dbReference type="ARBA" id="ARBA00023128"/>
    </source>
</evidence>
<dbReference type="InterPro" id="IPR001971">
    <property type="entry name" value="Ribosomal_uS11"/>
</dbReference>
<dbReference type="AlphaFoldDB" id="A0A1B2JJ07"/>
<evidence type="ECO:0000256" key="1">
    <source>
        <dbReference type="ARBA" id="ARBA00004173"/>
    </source>
</evidence>
<keyword evidence="9" id="KW-1185">Reference proteome</keyword>
<dbReference type="GO" id="GO:0005739">
    <property type="term" value="C:mitochondrion"/>
    <property type="evidence" value="ECO:0007669"/>
    <property type="project" value="UniProtKB-SubCell"/>
</dbReference>
<evidence type="ECO:0000256" key="7">
    <source>
        <dbReference type="ARBA" id="ARBA00070326"/>
    </source>
</evidence>
<evidence type="ECO:0000313" key="8">
    <source>
        <dbReference type="EMBL" id="ANZ77963.1"/>
    </source>
</evidence>
<sequence length="214" mass="24533">MWSRSIRSRVPLVFNQGRLFSSSLPFRNAPKTFGSIRKEFANQTPSMSSTSKQVEELKQQRRVPNEQVVKYVLHCSFTKNNTHLTLTEVVEDKNFLKNNEQLSSNEQALYYLQLPQRVKVSLSTGCVGFRKAQRGEYEAGYQTAAKMFETIETRGYLKNKPLEVVFKDFGKGRQGFVSALTGKEGTNIRGRISRLTDKTKLKFGGVRMPRPRRL</sequence>
<organism evidence="8 9">
    <name type="scientific">Komagataella pastoris</name>
    <name type="common">Yeast</name>
    <name type="synonym">Pichia pastoris</name>
    <dbReference type="NCBI Taxonomy" id="4922"/>
    <lineage>
        <taxon>Eukaryota</taxon>
        <taxon>Fungi</taxon>
        <taxon>Dikarya</taxon>
        <taxon>Ascomycota</taxon>
        <taxon>Saccharomycotina</taxon>
        <taxon>Pichiomycetes</taxon>
        <taxon>Pichiales</taxon>
        <taxon>Pichiaceae</taxon>
        <taxon>Komagataella</taxon>
    </lineage>
</organism>
<evidence type="ECO:0000256" key="2">
    <source>
        <dbReference type="ARBA" id="ARBA00006194"/>
    </source>
</evidence>
<dbReference type="FunFam" id="3.30.420.80:FF:000011">
    <property type="entry name" value="37S ribosomal protein S18, mitochondrial"/>
    <property type="match status" value="1"/>
</dbReference>